<protein>
    <recommendedName>
        <fullName evidence="2">N-formylglutamate amidohydrolase</fullName>
    </recommendedName>
</protein>
<dbReference type="Pfam" id="PF05013">
    <property type="entry name" value="FGase"/>
    <property type="match status" value="1"/>
</dbReference>
<dbReference type="AlphaFoldDB" id="A0A644WBA6"/>
<dbReference type="Gene3D" id="3.40.630.40">
    <property type="entry name" value="Zn-dependent exopeptidases"/>
    <property type="match status" value="1"/>
</dbReference>
<sequence length="252" mass="28698">MKTPILLHIPHSSLNIPKAVRDKLCIFDAELERELLRMTDRYTDILFGLPTITSHSIIYPVSRLVVDPERFEDDEKEPMAAVGMGVIYTATSQKTLLRTQPDACERTELLDAYYHPHHRRFTEAVAELLNEAGQALIIDCHSFASRPLPYELNQENDRPDICIGTDSFHTPKWLLDSVREAFLKLGYSVAINHPFAGTIVPLPYYTQEARVLSIMIEINRKLYMHEDTGEKGPFIARVKDDIAMVVSHIGQP</sequence>
<comment type="caution">
    <text evidence="1">The sequence shown here is derived from an EMBL/GenBank/DDBJ whole genome shotgun (WGS) entry which is preliminary data.</text>
</comment>
<proteinExistence type="predicted"/>
<dbReference type="EMBL" id="VSSQ01000751">
    <property type="protein sequence ID" value="MPM00761.1"/>
    <property type="molecule type" value="Genomic_DNA"/>
</dbReference>
<name>A0A644WBA6_9ZZZZ</name>
<reference evidence="1" key="1">
    <citation type="submission" date="2019-08" db="EMBL/GenBank/DDBJ databases">
        <authorList>
            <person name="Kucharzyk K."/>
            <person name="Murdoch R.W."/>
            <person name="Higgins S."/>
            <person name="Loffler F."/>
        </authorList>
    </citation>
    <scope>NUCLEOTIDE SEQUENCE</scope>
</reference>
<evidence type="ECO:0008006" key="2">
    <source>
        <dbReference type="Google" id="ProtNLM"/>
    </source>
</evidence>
<dbReference type="InterPro" id="IPR007709">
    <property type="entry name" value="N-FG_amidohydro"/>
</dbReference>
<dbReference type="SUPFAM" id="SSF53187">
    <property type="entry name" value="Zn-dependent exopeptidases"/>
    <property type="match status" value="1"/>
</dbReference>
<accession>A0A644WBA6</accession>
<evidence type="ECO:0000313" key="1">
    <source>
        <dbReference type="EMBL" id="MPM00761.1"/>
    </source>
</evidence>
<gene>
    <name evidence="1" type="ORF">SDC9_46991</name>
</gene>
<organism evidence="1">
    <name type="scientific">bioreactor metagenome</name>
    <dbReference type="NCBI Taxonomy" id="1076179"/>
    <lineage>
        <taxon>unclassified sequences</taxon>
        <taxon>metagenomes</taxon>
        <taxon>ecological metagenomes</taxon>
    </lineage>
</organism>